<dbReference type="Proteomes" id="UP000670947">
    <property type="component" value="Unassembled WGS sequence"/>
</dbReference>
<feature type="non-terminal residue" evidence="6">
    <location>
        <position position="167"/>
    </location>
</feature>
<dbReference type="SUPFAM" id="SSF52922">
    <property type="entry name" value="TK C-terminal domain-like"/>
    <property type="match status" value="1"/>
</dbReference>
<evidence type="ECO:0000256" key="4">
    <source>
        <dbReference type="ARBA" id="ARBA00023052"/>
    </source>
</evidence>
<accession>A0ABS3WLU5</accession>
<dbReference type="InterPro" id="IPR005477">
    <property type="entry name" value="Dxylulose-5-P_synthase"/>
</dbReference>
<name>A0ABS3WLU5_9BACL</name>
<comment type="cofactor">
    <cofactor evidence="1">
        <name>Mg(2+)</name>
        <dbReference type="ChEBI" id="CHEBI:18420"/>
    </cofactor>
</comment>
<evidence type="ECO:0000259" key="5">
    <source>
        <dbReference type="Pfam" id="PF02780"/>
    </source>
</evidence>
<dbReference type="Gene3D" id="3.40.50.920">
    <property type="match status" value="1"/>
</dbReference>
<organism evidence="6 7">
    <name type="scientific">Paenibacillus artemisiicola</name>
    <dbReference type="NCBI Taxonomy" id="1172618"/>
    <lineage>
        <taxon>Bacteria</taxon>
        <taxon>Bacillati</taxon>
        <taxon>Bacillota</taxon>
        <taxon>Bacilli</taxon>
        <taxon>Bacillales</taxon>
        <taxon>Paenibacillaceae</taxon>
        <taxon>Paenibacillus</taxon>
    </lineage>
</organism>
<protein>
    <submittedName>
        <fullName evidence="6">1-deoxy-D-xylulose-5-phosphate synthase</fullName>
    </submittedName>
</protein>
<feature type="non-terminal residue" evidence="6">
    <location>
        <position position="1"/>
    </location>
</feature>
<keyword evidence="4" id="KW-0786">Thiamine pyrophosphate</keyword>
<evidence type="ECO:0000256" key="2">
    <source>
        <dbReference type="ARBA" id="ARBA00011738"/>
    </source>
</evidence>
<dbReference type="RefSeq" id="WP_276316374.1">
    <property type="nucleotide sequence ID" value="NZ_JAGGDJ010000139.1"/>
</dbReference>
<feature type="domain" description="Transketolase C-terminal" evidence="5">
    <location>
        <begin position="27"/>
        <end position="149"/>
    </location>
</feature>
<dbReference type="EMBL" id="JAGGDJ010000139">
    <property type="protein sequence ID" value="MBO7749080.1"/>
    <property type="molecule type" value="Genomic_DNA"/>
</dbReference>
<sequence length="167" mass="18708">GPIALRYARGNGIGVKMDEELKEIPIGTWEVLREGRDAVILTFGTTIEMAIEAAENLAKQGKSIRVVNARFIKPLDENMLHEIFTEHIPVLTIEEAVLQGGFGSAVLEFAQENNYYQTKISRIGIPDRFIEHGSVSKLLEEIGMTTENVITQLRAMIPENEKKELRS</sequence>
<dbReference type="InterPro" id="IPR033248">
    <property type="entry name" value="Transketolase_C"/>
</dbReference>
<reference evidence="6 7" key="1">
    <citation type="submission" date="2021-03" db="EMBL/GenBank/DDBJ databases">
        <title>Paenibacillus artemisicola MWE-103 whole genome sequence.</title>
        <authorList>
            <person name="Ham Y.J."/>
        </authorList>
    </citation>
    <scope>NUCLEOTIDE SEQUENCE [LARGE SCALE GENOMIC DNA]</scope>
    <source>
        <strain evidence="6 7">MWE-103</strain>
    </source>
</reference>
<proteinExistence type="predicted"/>
<evidence type="ECO:0000313" key="6">
    <source>
        <dbReference type="EMBL" id="MBO7749080.1"/>
    </source>
</evidence>
<dbReference type="PANTHER" id="PTHR43322">
    <property type="entry name" value="1-D-DEOXYXYLULOSE 5-PHOSPHATE SYNTHASE-RELATED"/>
    <property type="match status" value="1"/>
</dbReference>
<evidence type="ECO:0000256" key="1">
    <source>
        <dbReference type="ARBA" id="ARBA00001946"/>
    </source>
</evidence>
<comment type="subunit">
    <text evidence="2">Homodimer.</text>
</comment>
<dbReference type="InterPro" id="IPR009014">
    <property type="entry name" value="Transketo_C/PFOR_II"/>
</dbReference>
<dbReference type="Pfam" id="PF02780">
    <property type="entry name" value="Transketolase_C"/>
    <property type="match status" value="1"/>
</dbReference>
<evidence type="ECO:0000313" key="7">
    <source>
        <dbReference type="Proteomes" id="UP000670947"/>
    </source>
</evidence>
<keyword evidence="3" id="KW-0808">Transferase</keyword>
<gene>
    <name evidence="6" type="ORF">I8J29_33595</name>
</gene>
<keyword evidence="7" id="KW-1185">Reference proteome</keyword>
<comment type="caution">
    <text evidence="6">The sequence shown here is derived from an EMBL/GenBank/DDBJ whole genome shotgun (WGS) entry which is preliminary data.</text>
</comment>
<dbReference type="PANTHER" id="PTHR43322:SF5">
    <property type="entry name" value="1-DEOXY-D-XYLULOSE-5-PHOSPHATE SYNTHASE, CHLOROPLASTIC"/>
    <property type="match status" value="1"/>
</dbReference>
<evidence type="ECO:0000256" key="3">
    <source>
        <dbReference type="ARBA" id="ARBA00022679"/>
    </source>
</evidence>